<accession>A0A9Q0E432</accession>
<proteinExistence type="predicted"/>
<evidence type="ECO:0000256" key="1">
    <source>
        <dbReference type="SAM" id="MobiDB-lite"/>
    </source>
</evidence>
<keyword evidence="3" id="KW-1185">Reference proteome</keyword>
<sequence>MGGALQKPRFLTPSPYALGTGATYGGREESQRDVLCRRFGNTEVRMSVSVSRPPSNPPLINGHTTASLEEEDDLRPSTFIITSAFFRPSCRAPRLALLRSCSLTGLHQEVRGDDPIS</sequence>
<organism evidence="2 3">
    <name type="scientific">Muraenolepis orangiensis</name>
    <name type="common">Patagonian moray cod</name>
    <dbReference type="NCBI Taxonomy" id="630683"/>
    <lineage>
        <taxon>Eukaryota</taxon>
        <taxon>Metazoa</taxon>
        <taxon>Chordata</taxon>
        <taxon>Craniata</taxon>
        <taxon>Vertebrata</taxon>
        <taxon>Euteleostomi</taxon>
        <taxon>Actinopterygii</taxon>
        <taxon>Neopterygii</taxon>
        <taxon>Teleostei</taxon>
        <taxon>Neoteleostei</taxon>
        <taxon>Acanthomorphata</taxon>
        <taxon>Zeiogadaria</taxon>
        <taxon>Gadariae</taxon>
        <taxon>Gadiformes</taxon>
        <taxon>Muraenolepidoidei</taxon>
        <taxon>Muraenolepididae</taxon>
        <taxon>Muraenolepis</taxon>
    </lineage>
</organism>
<dbReference type="AlphaFoldDB" id="A0A9Q0E432"/>
<evidence type="ECO:0000313" key="2">
    <source>
        <dbReference type="EMBL" id="KAJ3600487.1"/>
    </source>
</evidence>
<dbReference type="EMBL" id="JANIIK010000047">
    <property type="protein sequence ID" value="KAJ3600487.1"/>
    <property type="molecule type" value="Genomic_DNA"/>
</dbReference>
<comment type="caution">
    <text evidence="2">The sequence shown here is derived from an EMBL/GenBank/DDBJ whole genome shotgun (WGS) entry which is preliminary data.</text>
</comment>
<gene>
    <name evidence="2" type="ORF">NHX12_031468</name>
</gene>
<reference evidence="2" key="1">
    <citation type="submission" date="2022-07" db="EMBL/GenBank/DDBJ databases">
        <title>Chromosome-level genome of Muraenolepis orangiensis.</title>
        <authorList>
            <person name="Kim J."/>
        </authorList>
    </citation>
    <scope>NUCLEOTIDE SEQUENCE</scope>
    <source>
        <strain evidence="2">KU_S4_2022</strain>
        <tissue evidence="2">Muscle</tissue>
    </source>
</reference>
<feature type="region of interest" description="Disordered" evidence="1">
    <location>
        <begin position="1"/>
        <end position="30"/>
    </location>
</feature>
<name>A0A9Q0E432_9TELE</name>
<feature type="region of interest" description="Disordered" evidence="1">
    <location>
        <begin position="46"/>
        <end position="71"/>
    </location>
</feature>
<protein>
    <submittedName>
        <fullName evidence="2">Uncharacterized protein</fullName>
    </submittedName>
</protein>
<dbReference type="Proteomes" id="UP001148018">
    <property type="component" value="Unassembled WGS sequence"/>
</dbReference>
<evidence type="ECO:0000313" key="3">
    <source>
        <dbReference type="Proteomes" id="UP001148018"/>
    </source>
</evidence>